<reference evidence="2 3" key="1">
    <citation type="submission" date="2023-11" db="EMBL/GenBank/DDBJ databases">
        <title>Actinomadura monticuli sp. nov., isolated from volcanic ash.</title>
        <authorList>
            <person name="Lee S.D."/>
            <person name="Yang H."/>
            <person name="Kim I.S."/>
        </authorList>
    </citation>
    <scope>NUCLEOTIDE SEQUENCE [LARGE SCALE GENOMIC DNA]</scope>
    <source>
        <strain evidence="2 3">DLS-62</strain>
    </source>
</reference>
<evidence type="ECO:0000313" key="2">
    <source>
        <dbReference type="EMBL" id="MFA1539019.1"/>
    </source>
</evidence>
<sequence>METVIPQAGDIARTLEVPMLLRIRVRLPDRPGSLGQVARTLGAAGADVVQMAVLERGNGRALDDFTVAWPPGAGIERLMDGLGAVQGVDVVGIWPTAEPQGAFPDAEVIGQVGGCPERGMEILADAVPALLSADWAGLAEPMGEEGALLVHASVGGVSGADLPGLLPLRPHAFTARDGTQYAVCPLAMGAVALVAARTGAPPFHRTEVFRLEQLARAADAVLYGVPAGQPAF</sequence>
<dbReference type="Proteomes" id="UP001569963">
    <property type="component" value="Unassembled WGS sequence"/>
</dbReference>
<comment type="caution">
    <text evidence="2">The sequence shown here is derived from an EMBL/GenBank/DDBJ whole genome shotgun (WGS) entry which is preliminary data.</text>
</comment>
<organism evidence="2 3">
    <name type="scientific">Actinomadura monticuli</name>
    <dbReference type="NCBI Taxonomy" id="3097367"/>
    <lineage>
        <taxon>Bacteria</taxon>
        <taxon>Bacillati</taxon>
        <taxon>Actinomycetota</taxon>
        <taxon>Actinomycetes</taxon>
        <taxon>Streptosporangiales</taxon>
        <taxon>Thermomonosporaceae</taxon>
        <taxon>Actinomadura</taxon>
    </lineage>
</organism>
<evidence type="ECO:0000259" key="1">
    <source>
        <dbReference type="PROSITE" id="PS51671"/>
    </source>
</evidence>
<dbReference type="Gene3D" id="3.30.70.260">
    <property type="match status" value="1"/>
</dbReference>
<evidence type="ECO:0000313" key="3">
    <source>
        <dbReference type="Proteomes" id="UP001569963"/>
    </source>
</evidence>
<keyword evidence="3" id="KW-1185">Reference proteome</keyword>
<dbReference type="InterPro" id="IPR002912">
    <property type="entry name" value="ACT_dom"/>
</dbReference>
<dbReference type="InterPro" id="IPR045865">
    <property type="entry name" value="ACT-like_dom_sf"/>
</dbReference>
<dbReference type="PROSITE" id="PS51671">
    <property type="entry name" value="ACT"/>
    <property type="match status" value="1"/>
</dbReference>
<name>A0ABV4QAI1_9ACTN</name>
<dbReference type="EMBL" id="JAXCEI010000003">
    <property type="protein sequence ID" value="MFA1539019.1"/>
    <property type="molecule type" value="Genomic_DNA"/>
</dbReference>
<dbReference type="SUPFAM" id="SSF55021">
    <property type="entry name" value="ACT-like"/>
    <property type="match status" value="1"/>
</dbReference>
<dbReference type="Pfam" id="PF01842">
    <property type="entry name" value="ACT"/>
    <property type="match status" value="1"/>
</dbReference>
<gene>
    <name evidence="2" type="ORF">SM611_08765</name>
</gene>
<feature type="domain" description="ACT" evidence="1">
    <location>
        <begin position="22"/>
        <end position="93"/>
    </location>
</feature>
<accession>A0ABV4QAI1</accession>
<protein>
    <submittedName>
        <fullName evidence="2">Amino acid-binding protein</fullName>
    </submittedName>
</protein>
<dbReference type="RefSeq" id="WP_371948625.1">
    <property type="nucleotide sequence ID" value="NZ_JAXCEI010000003.1"/>
</dbReference>
<proteinExistence type="predicted"/>